<dbReference type="CDD" id="cd14014">
    <property type="entry name" value="STKc_PknB_like"/>
    <property type="match status" value="1"/>
</dbReference>
<dbReference type="InterPro" id="IPR011009">
    <property type="entry name" value="Kinase-like_dom_sf"/>
</dbReference>
<dbReference type="Proteomes" id="UP000198287">
    <property type="component" value="Unassembled WGS sequence"/>
</dbReference>
<dbReference type="GO" id="GO:0004672">
    <property type="term" value="F:protein kinase activity"/>
    <property type="evidence" value="ECO:0007669"/>
    <property type="project" value="InterPro"/>
</dbReference>
<gene>
    <name evidence="8" type="ORF">Fcan01_18105</name>
</gene>
<dbReference type="PROSITE" id="PS50011">
    <property type="entry name" value="PROTEIN_KINASE_DOM"/>
    <property type="match status" value="1"/>
</dbReference>
<keyword evidence="4 6" id="KW-0067">ATP-binding</keyword>
<dbReference type="AlphaFoldDB" id="A0A226DNA7"/>
<evidence type="ECO:0000256" key="2">
    <source>
        <dbReference type="ARBA" id="ARBA00022741"/>
    </source>
</evidence>
<feature type="domain" description="Protein kinase" evidence="7">
    <location>
        <begin position="23"/>
        <end position="331"/>
    </location>
</feature>
<reference evidence="8 9" key="1">
    <citation type="submission" date="2015-12" db="EMBL/GenBank/DDBJ databases">
        <title>The genome of Folsomia candida.</title>
        <authorList>
            <person name="Faddeeva A."/>
            <person name="Derks M.F."/>
            <person name="Anvar Y."/>
            <person name="Smit S."/>
            <person name="Van Straalen N."/>
            <person name="Roelofs D."/>
        </authorList>
    </citation>
    <scope>NUCLEOTIDE SEQUENCE [LARGE SCALE GENOMIC DNA]</scope>
    <source>
        <strain evidence="8 9">VU population</strain>
        <tissue evidence="8">Whole body</tissue>
    </source>
</reference>
<dbReference type="Gene3D" id="3.40.50.300">
    <property type="entry name" value="P-loop containing nucleotide triphosphate hydrolases"/>
    <property type="match status" value="1"/>
</dbReference>
<dbReference type="EMBL" id="LNIX01000014">
    <property type="protein sequence ID" value="OXA47022.1"/>
    <property type="molecule type" value="Genomic_DNA"/>
</dbReference>
<feature type="binding site" evidence="6">
    <location>
        <position position="55"/>
    </location>
    <ligand>
        <name>ATP</name>
        <dbReference type="ChEBI" id="CHEBI:30616"/>
    </ligand>
</feature>
<accession>A0A226DNA7</accession>
<comment type="caution">
    <text evidence="8">The sequence shown here is derived from an EMBL/GenBank/DDBJ whole genome shotgun (WGS) entry which is preliminary data.</text>
</comment>
<dbReference type="InterPro" id="IPR027417">
    <property type="entry name" value="P-loop_NTPase"/>
</dbReference>
<keyword evidence="2 6" id="KW-0547">Nucleotide-binding</keyword>
<keyword evidence="3 8" id="KW-0418">Kinase</keyword>
<evidence type="ECO:0000313" key="9">
    <source>
        <dbReference type="Proteomes" id="UP000198287"/>
    </source>
</evidence>
<dbReference type="SMART" id="SM00220">
    <property type="entry name" value="S_TKc"/>
    <property type="match status" value="1"/>
</dbReference>
<dbReference type="InterPro" id="IPR008271">
    <property type="entry name" value="Ser/Thr_kinase_AS"/>
</dbReference>
<name>A0A226DNA7_FOLCA</name>
<dbReference type="PANTHER" id="PTHR11042">
    <property type="entry name" value="EUKARYOTIC TRANSLATION INITIATION FACTOR 2-ALPHA KINASE EIF2-ALPHA KINASE -RELATED"/>
    <property type="match status" value="1"/>
</dbReference>
<protein>
    <submittedName>
        <fullName evidence="8">Serine/threonine-protein kinase PDIK1L</fullName>
    </submittedName>
</protein>
<evidence type="ECO:0000256" key="3">
    <source>
        <dbReference type="ARBA" id="ARBA00022777"/>
    </source>
</evidence>
<proteinExistence type="inferred from homology"/>
<organism evidence="8 9">
    <name type="scientific">Folsomia candida</name>
    <name type="common">Springtail</name>
    <dbReference type="NCBI Taxonomy" id="158441"/>
    <lineage>
        <taxon>Eukaryota</taxon>
        <taxon>Metazoa</taxon>
        <taxon>Ecdysozoa</taxon>
        <taxon>Arthropoda</taxon>
        <taxon>Hexapoda</taxon>
        <taxon>Collembola</taxon>
        <taxon>Entomobryomorpha</taxon>
        <taxon>Isotomoidea</taxon>
        <taxon>Isotomidae</taxon>
        <taxon>Proisotominae</taxon>
        <taxon>Folsomia</taxon>
    </lineage>
</organism>
<evidence type="ECO:0000259" key="7">
    <source>
        <dbReference type="PROSITE" id="PS50011"/>
    </source>
</evidence>
<dbReference type="Pfam" id="PF00931">
    <property type="entry name" value="NB-ARC"/>
    <property type="match status" value="1"/>
</dbReference>
<dbReference type="GO" id="GO:0043531">
    <property type="term" value="F:ADP binding"/>
    <property type="evidence" value="ECO:0007669"/>
    <property type="project" value="InterPro"/>
</dbReference>
<evidence type="ECO:0000256" key="5">
    <source>
        <dbReference type="ARBA" id="ARBA00037982"/>
    </source>
</evidence>
<evidence type="ECO:0000256" key="1">
    <source>
        <dbReference type="ARBA" id="ARBA00022679"/>
    </source>
</evidence>
<comment type="similarity">
    <text evidence="5">Belongs to the protein kinase superfamily. Ser/Thr protein kinase family. GCN2 subfamily.</text>
</comment>
<dbReference type="Gene3D" id="1.10.510.10">
    <property type="entry name" value="Transferase(Phosphotransferase) domain 1"/>
    <property type="match status" value="1"/>
</dbReference>
<dbReference type="Pfam" id="PF00069">
    <property type="entry name" value="Pkinase"/>
    <property type="match status" value="1"/>
</dbReference>
<evidence type="ECO:0000313" key="8">
    <source>
        <dbReference type="EMBL" id="OXA47022.1"/>
    </source>
</evidence>
<keyword evidence="9" id="KW-1185">Reference proteome</keyword>
<dbReference type="InterPro" id="IPR017441">
    <property type="entry name" value="Protein_kinase_ATP_BS"/>
</dbReference>
<keyword evidence="1" id="KW-0808">Transferase</keyword>
<dbReference type="SUPFAM" id="SSF56112">
    <property type="entry name" value="Protein kinase-like (PK-like)"/>
    <property type="match status" value="1"/>
</dbReference>
<dbReference type="PROSITE" id="PS00107">
    <property type="entry name" value="PROTEIN_KINASE_ATP"/>
    <property type="match status" value="1"/>
</dbReference>
<dbReference type="InterPro" id="IPR000719">
    <property type="entry name" value="Prot_kinase_dom"/>
</dbReference>
<dbReference type="PROSITE" id="PS00108">
    <property type="entry name" value="PROTEIN_KINASE_ST"/>
    <property type="match status" value="1"/>
</dbReference>
<dbReference type="GO" id="GO:0005634">
    <property type="term" value="C:nucleus"/>
    <property type="evidence" value="ECO:0007669"/>
    <property type="project" value="TreeGrafter"/>
</dbReference>
<dbReference type="SUPFAM" id="SSF52540">
    <property type="entry name" value="P-loop containing nucleoside triphosphate hydrolases"/>
    <property type="match status" value="1"/>
</dbReference>
<dbReference type="Gene3D" id="3.30.200.20">
    <property type="entry name" value="Phosphorylase Kinase, domain 1"/>
    <property type="match status" value="1"/>
</dbReference>
<dbReference type="InterPro" id="IPR050339">
    <property type="entry name" value="CC_SR_Kinase"/>
</dbReference>
<evidence type="ECO:0000256" key="4">
    <source>
        <dbReference type="ARBA" id="ARBA00022840"/>
    </source>
</evidence>
<dbReference type="GO" id="GO:0005737">
    <property type="term" value="C:cytoplasm"/>
    <property type="evidence" value="ECO:0007669"/>
    <property type="project" value="TreeGrafter"/>
</dbReference>
<evidence type="ECO:0000256" key="6">
    <source>
        <dbReference type="PROSITE-ProRule" id="PRU10141"/>
    </source>
</evidence>
<dbReference type="OrthoDB" id="248923at2759"/>
<dbReference type="InterPro" id="IPR002182">
    <property type="entry name" value="NB-ARC"/>
</dbReference>
<dbReference type="GO" id="GO:0005524">
    <property type="term" value="F:ATP binding"/>
    <property type="evidence" value="ECO:0007669"/>
    <property type="project" value="UniProtKB-UniRule"/>
</dbReference>
<dbReference type="STRING" id="158441.A0A226DNA7"/>
<sequence length="784" mass="89749">MWKSKNKRKNRKGSYVSRVYRDYEFIRDLGRGSYGVVWSAKLKESSSYEEKFAVKRIFPRDDTEGFDNLRQTENELEALSKLRESQHPNIVEIYTALIEKPPLGWVEDEDALYASFLTSSDGEINVDLLDSCTGPDDSGKICPITIVQEFCSGGSLKTWLQDTPLESREPDLLLNFATQMADGLRFLHHREIIHRDLKPGNIFLRRFKGDQVVLKLGDFGLSKFVVNLSDETGLTADGLGTSLYLSPEQENNQPYGFKVDIYALALIIAALCIPNPAKSVQWQLKDHFKGQLTQPHPALDQIPAPVRSLISEMMSTDPDKRPTACELHSRLNEMWRDNLELPIYRWDKTNSPVISGNVKRFELLELLRLHDEGQENVVFLSGEAGSGKTTLAVQFSQLIETNGIGESVIWIDTNYQFHIKNQLESLGCRVRANIYRSSGHRVAEPFSIYNNNDNLEPRPPPTRIGEMIQEIHKSFRGKKWVLMLDDLAPSPYADALLLYLLKLVGVKPFVIVCTRRPNFFLNDILQRRQNYVDKDFDEGYKIARMMQNAWRDIPEEINPPEILIKGSENNLILLEFLTESLRVPITRLHVKLGEYLEWNPLALRLATCTICAHDKLPVNTRDALIQDAEEYIALFLQLCEEFRENGPPQFHRYDKQIPTNYTDSFSLKVVLHLTMCQVETALSTKPGLLDTLKELQLYMILYADDRMVPEHLLNDDGQNTAWDVLSIYGLVREWTNDAGNIRHAHICGNHCIDIMAVEGEEFDDELDYGIPQGGFVRYNYPSVE</sequence>